<protein>
    <recommendedName>
        <fullName evidence="4">Transmembrane protein</fullName>
    </recommendedName>
</protein>
<organism evidence="2 3">
    <name type="scientific">Stenotrophomonas oahuensis</name>
    <dbReference type="NCBI Taxonomy" id="3003271"/>
    <lineage>
        <taxon>Bacteria</taxon>
        <taxon>Pseudomonadati</taxon>
        <taxon>Pseudomonadota</taxon>
        <taxon>Gammaproteobacteria</taxon>
        <taxon>Lysobacterales</taxon>
        <taxon>Lysobacteraceae</taxon>
        <taxon>Stenotrophomonas</taxon>
    </lineage>
</organism>
<keyword evidence="1" id="KW-1133">Transmembrane helix</keyword>
<proteinExistence type="predicted"/>
<feature type="transmembrane region" description="Helical" evidence="1">
    <location>
        <begin position="12"/>
        <end position="35"/>
    </location>
</feature>
<evidence type="ECO:0000313" key="3">
    <source>
        <dbReference type="Proteomes" id="UP001302072"/>
    </source>
</evidence>
<sequence>MHPQYQDDNRMGAASLSAGVVLLLILAVLAVTLGFARLPDALLELGVVAIGLFLAVSARIYQAREQHLALCRALERLRSPPRSP</sequence>
<evidence type="ECO:0008006" key="4">
    <source>
        <dbReference type="Google" id="ProtNLM"/>
    </source>
</evidence>
<feature type="transmembrane region" description="Helical" evidence="1">
    <location>
        <begin position="41"/>
        <end position="61"/>
    </location>
</feature>
<dbReference type="Proteomes" id="UP001302072">
    <property type="component" value="Chromosome"/>
</dbReference>
<evidence type="ECO:0000256" key="1">
    <source>
        <dbReference type="SAM" id="Phobius"/>
    </source>
</evidence>
<keyword evidence="1" id="KW-0812">Transmembrane</keyword>
<gene>
    <name evidence="2" type="ORF">PDM29_15245</name>
</gene>
<dbReference type="EMBL" id="CP115541">
    <property type="protein sequence ID" value="WNH51688.1"/>
    <property type="molecule type" value="Genomic_DNA"/>
</dbReference>
<keyword evidence="3" id="KW-1185">Reference proteome</keyword>
<reference evidence="2 3" key="1">
    <citation type="submission" date="2022-12" db="EMBL/GenBank/DDBJ databases">
        <title>Two new species, Stenotrophomonas aracearum and Stenotrophomonas oahuensis, isolated from Anthurium (Araceae family) in Hawaii.</title>
        <authorList>
            <person name="Chunag S.C."/>
            <person name="Dobhal S."/>
            <person name="Alvarez A."/>
            <person name="Arif M."/>
        </authorList>
    </citation>
    <scope>NUCLEOTIDE SEQUENCE [LARGE SCALE GENOMIC DNA]</scope>
    <source>
        <strain evidence="2 3">A5586</strain>
    </source>
</reference>
<name>A0ABY9YLC0_9GAMM</name>
<dbReference type="RefSeq" id="WP_311190919.1">
    <property type="nucleotide sequence ID" value="NZ_CP115541.1"/>
</dbReference>
<keyword evidence="1" id="KW-0472">Membrane</keyword>
<evidence type="ECO:0000313" key="2">
    <source>
        <dbReference type="EMBL" id="WNH51688.1"/>
    </source>
</evidence>
<accession>A0ABY9YLC0</accession>